<keyword evidence="2" id="KW-0732">Signal</keyword>
<dbReference type="RefSeq" id="WP_150167316.1">
    <property type="nucleotide sequence ID" value="NZ_CP029193.1"/>
</dbReference>
<sequence>MAAVRTRRPRDARRPRAARALAAVGGTVAVVLLVGACGADADDDTEPEQRTFTQAGKTLTVESSDSSLELVPAGPGAKGVKVTRWFHGETVLGGDPKVTWEMDGDRLKLGMSCSGIIANCSAKHRVEVPRGVSVNVENKDGRVTASGFRDAMKVRSRDGSVTVKDARAALDLHSSDGAITVEGVTGALDLRSSDGSVTARDVTSRRVGVDARDGSVRLELAAVPDRVEARSKDGSVDIAVPGSKDGERVRYDVRTETSDSAVDVSVPKDDSSPHHVSVHSADGKVTVRSAN</sequence>
<accession>A0A5P2B8S6</accession>
<gene>
    <name evidence="4" type="ORF">DEJ47_11025</name>
</gene>
<proteinExistence type="predicted"/>
<evidence type="ECO:0000313" key="4">
    <source>
        <dbReference type="EMBL" id="QES26932.1"/>
    </source>
</evidence>
<keyword evidence="5" id="KW-1185">Reference proteome</keyword>
<evidence type="ECO:0000259" key="3">
    <source>
        <dbReference type="Pfam" id="PF13349"/>
    </source>
</evidence>
<feature type="signal peptide" evidence="2">
    <location>
        <begin position="1"/>
        <end position="41"/>
    </location>
</feature>
<evidence type="ECO:0000256" key="1">
    <source>
        <dbReference type="SAM" id="MobiDB-lite"/>
    </source>
</evidence>
<name>A0A5P2B8S6_STRVZ</name>
<protein>
    <recommendedName>
        <fullName evidence="3">DUF4097 domain-containing protein</fullName>
    </recommendedName>
</protein>
<dbReference type="OrthoDB" id="5243271at2"/>
<evidence type="ECO:0000256" key="2">
    <source>
        <dbReference type="SAM" id="SignalP"/>
    </source>
</evidence>
<dbReference type="InterPro" id="IPR025164">
    <property type="entry name" value="Toastrack_DUF4097"/>
</dbReference>
<feature type="chain" id="PRO_5025053709" description="DUF4097 domain-containing protein" evidence="2">
    <location>
        <begin position="42"/>
        <end position="291"/>
    </location>
</feature>
<feature type="domain" description="DUF4097" evidence="3">
    <location>
        <begin position="121"/>
        <end position="287"/>
    </location>
</feature>
<reference evidence="4 5" key="1">
    <citation type="submission" date="2018-05" db="EMBL/GenBank/DDBJ databases">
        <title>Streptomyces venezuelae.</title>
        <authorList>
            <person name="Kim W."/>
            <person name="Lee N."/>
            <person name="Cho B.-K."/>
        </authorList>
    </citation>
    <scope>NUCLEOTIDE SEQUENCE [LARGE SCALE GENOMIC DNA]</scope>
    <source>
        <strain evidence="4 5">ATCC 14583</strain>
    </source>
</reference>
<evidence type="ECO:0000313" key="5">
    <source>
        <dbReference type="Proteomes" id="UP000323046"/>
    </source>
</evidence>
<organism evidence="4 5">
    <name type="scientific">Streptomyces venezuelae</name>
    <dbReference type="NCBI Taxonomy" id="54571"/>
    <lineage>
        <taxon>Bacteria</taxon>
        <taxon>Bacillati</taxon>
        <taxon>Actinomycetota</taxon>
        <taxon>Actinomycetes</taxon>
        <taxon>Kitasatosporales</taxon>
        <taxon>Streptomycetaceae</taxon>
        <taxon>Streptomyces</taxon>
    </lineage>
</organism>
<dbReference type="Pfam" id="PF13349">
    <property type="entry name" value="DUF4097"/>
    <property type="match status" value="1"/>
</dbReference>
<feature type="region of interest" description="Disordered" evidence="1">
    <location>
        <begin position="254"/>
        <end position="291"/>
    </location>
</feature>
<dbReference type="EMBL" id="CP029193">
    <property type="protein sequence ID" value="QES26932.1"/>
    <property type="molecule type" value="Genomic_DNA"/>
</dbReference>
<dbReference type="Proteomes" id="UP000323046">
    <property type="component" value="Chromosome"/>
</dbReference>
<dbReference type="AlphaFoldDB" id="A0A5P2B8S6"/>